<dbReference type="PANTHER" id="PTHR31646">
    <property type="entry name" value="ALPHA-1,2-MANNOSYLTRANSFERASE MNN2"/>
    <property type="match status" value="1"/>
</dbReference>
<protein>
    <submittedName>
        <fullName evidence="10">Uncharacterized protein</fullName>
    </submittedName>
</protein>
<name>A0A8T0Z566_9STRA</name>
<evidence type="ECO:0000256" key="7">
    <source>
        <dbReference type="ARBA" id="ARBA00023136"/>
    </source>
</evidence>
<dbReference type="GO" id="GO:0000139">
    <property type="term" value="C:Golgi membrane"/>
    <property type="evidence" value="ECO:0007669"/>
    <property type="project" value="UniProtKB-SubCell"/>
</dbReference>
<evidence type="ECO:0000256" key="3">
    <source>
        <dbReference type="ARBA" id="ARBA00022692"/>
    </source>
</evidence>
<keyword evidence="4" id="KW-0735">Signal-anchor</keyword>
<dbReference type="GO" id="GO:0000026">
    <property type="term" value="F:alpha-1,2-mannosyltransferase activity"/>
    <property type="evidence" value="ECO:0007669"/>
    <property type="project" value="TreeGrafter"/>
</dbReference>
<accession>A0A8T0Z566</accession>
<proteinExistence type="predicted"/>
<evidence type="ECO:0000313" key="11">
    <source>
        <dbReference type="Proteomes" id="UP000735874"/>
    </source>
</evidence>
<keyword evidence="6" id="KW-0333">Golgi apparatus</keyword>
<evidence type="ECO:0000256" key="5">
    <source>
        <dbReference type="ARBA" id="ARBA00022989"/>
    </source>
</evidence>
<keyword evidence="5 9" id="KW-1133">Transmembrane helix</keyword>
<keyword evidence="7 9" id="KW-0472">Membrane</keyword>
<dbReference type="VEuPathDB" id="FungiDB:PC110_g10286"/>
<keyword evidence="3 9" id="KW-0812">Transmembrane</keyword>
<evidence type="ECO:0000313" key="10">
    <source>
        <dbReference type="EMBL" id="KAG2857406.1"/>
    </source>
</evidence>
<dbReference type="EMBL" id="RCMG01000292">
    <property type="protein sequence ID" value="KAG2857406.1"/>
    <property type="molecule type" value="Genomic_DNA"/>
</dbReference>
<evidence type="ECO:0000256" key="1">
    <source>
        <dbReference type="ARBA" id="ARBA00004394"/>
    </source>
</evidence>
<dbReference type="Proteomes" id="UP000735874">
    <property type="component" value="Unassembled WGS sequence"/>
</dbReference>
<feature type="transmembrane region" description="Helical" evidence="9">
    <location>
        <begin position="20"/>
        <end position="39"/>
    </location>
</feature>
<organism evidence="10 11">
    <name type="scientific">Phytophthora cactorum</name>
    <dbReference type="NCBI Taxonomy" id="29920"/>
    <lineage>
        <taxon>Eukaryota</taxon>
        <taxon>Sar</taxon>
        <taxon>Stramenopiles</taxon>
        <taxon>Oomycota</taxon>
        <taxon>Peronosporomycetes</taxon>
        <taxon>Peronosporales</taxon>
        <taxon>Peronosporaceae</taxon>
        <taxon>Phytophthora</taxon>
    </lineage>
</organism>
<reference evidence="10" key="1">
    <citation type="submission" date="2018-10" db="EMBL/GenBank/DDBJ databases">
        <title>Effector identification in a new, highly contiguous assembly of the strawberry crown rot pathogen Phytophthora cactorum.</title>
        <authorList>
            <person name="Armitage A.D."/>
            <person name="Nellist C.F."/>
            <person name="Bates H."/>
            <person name="Vickerstaff R.J."/>
            <person name="Harrison R.J."/>
        </authorList>
    </citation>
    <scope>NUCLEOTIDE SEQUENCE</scope>
    <source>
        <strain evidence="10">15-7</strain>
    </source>
</reference>
<dbReference type="AlphaFoldDB" id="A0A8T0Z566"/>
<evidence type="ECO:0000256" key="9">
    <source>
        <dbReference type="SAM" id="Phobius"/>
    </source>
</evidence>
<evidence type="ECO:0000256" key="4">
    <source>
        <dbReference type="ARBA" id="ARBA00022968"/>
    </source>
</evidence>
<sequence length="260" mass="29540">MRLRRESKAVRALGWQHAMLSVLVLSSLLYTGFIVSWTLQSPVTRRRDNARANTWAVASESFDDKLLRGSEQDPLVETSLTRRKKLTSGNAVVDLPSNSSKVRRLNCLGWMATAECSPHGSRLSHNDQDCNSTIPDGTAGYCEVEDLDSNERFMVMKRTCDKGHKDTVFRDDGYPDPAIWTHLVSFREDSPRSEYIIQKHGAMNRFTGLQRCFGGRELHRNPHFYTQDFADLSFAGLESHLRQFAMNGAELQQKKRKSSP</sequence>
<evidence type="ECO:0000256" key="8">
    <source>
        <dbReference type="ARBA" id="ARBA00037847"/>
    </source>
</evidence>
<comment type="subcellular location">
    <subcellularLocation>
        <location evidence="8">Endomembrane system</location>
        <topology evidence="8">Single-pass membrane protein</topology>
    </subcellularLocation>
    <subcellularLocation>
        <location evidence="1">Golgi apparatus membrane</location>
    </subcellularLocation>
    <subcellularLocation>
        <location evidence="2">Membrane</location>
        <topology evidence="2">Single-pass type II membrane protein</topology>
    </subcellularLocation>
</comment>
<evidence type="ECO:0000256" key="6">
    <source>
        <dbReference type="ARBA" id="ARBA00023034"/>
    </source>
</evidence>
<dbReference type="GO" id="GO:0046354">
    <property type="term" value="P:mannan biosynthetic process"/>
    <property type="evidence" value="ECO:0007669"/>
    <property type="project" value="TreeGrafter"/>
</dbReference>
<dbReference type="PANTHER" id="PTHR31646:SF1">
    <property type="entry name" value="ALPHA-1,2-MANNOSYLTRANSFERASE MNN2"/>
    <property type="match status" value="1"/>
</dbReference>
<evidence type="ECO:0000256" key="2">
    <source>
        <dbReference type="ARBA" id="ARBA00004606"/>
    </source>
</evidence>
<comment type="caution">
    <text evidence="10">The sequence shown here is derived from an EMBL/GenBank/DDBJ whole genome shotgun (WGS) entry which is preliminary data.</text>
</comment>
<gene>
    <name evidence="10" type="ORF">PC113_g10707</name>
</gene>